<dbReference type="SUPFAM" id="SSF47473">
    <property type="entry name" value="EF-hand"/>
    <property type="match status" value="1"/>
</dbReference>
<organism evidence="3 4">
    <name type="scientific">Kushneria sinocarnis</name>
    <dbReference type="NCBI Taxonomy" id="595502"/>
    <lineage>
        <taxon>Bacteria</taxon>
        <taxon>Pseudomonadati</taxon>
        <taxon>Pseudomonadota</taxon>
        <taxon>Gammaproteobacteria</taxon>
        <taxon>Oceanospirillales</taxon>
        <taxon>Halomonadaceae</taxon>
        <taxon>Kushneria</taxon>
    </lineage>
</organism>
<evidence type="ECO:0000313" key="4">
    <source>
        <dbReference type="Proteomes" id="UP000281975"/>
    </source>
</evidence>
<dbReference type="Pfam" id="PF13202">
    <property type="entry name" value="EF-hand_5"/>
    <property type="match status" value="1"/>
</dbReference>
<comment type="caution">
    <text evidence="3">The sequence shown here is derived from an EMBL/GenBank/DDBJ whole genome shotgun (WGS) entry which is preliminary data.</text>
</comment>
<evidence type="ECO:0000259" key="2">
    <source>
        <dbReference type="PROSITE" id="PS50222"/>
    </source>
</evidence>
<dbReference type="OrthoDB" id="6184093at2"/>
<dbReference type="PROSITE" id="PS00018">
    <property type="entry name" value="EF_HAND_1"/>
    <property type="match status" value="1"/>
</dbReference>
<dbReference type="CDD" id="cd00051">
    <property type="entry name" value="EFh"/>
    <property type="match status" value="1"/>
</dbReference>
<dbReference type="InterPro" id="IPR011992">
    <property type="entry name" value="EF-hand-dom_pair"/>
</dbReference>
<dbReference type="InterPro" id="IPR002048">
    <property type="entry name" value="EF_hand_dom"/>
</dbReference>
<dbReference type="Proteomes" id="UP000281975">
    <property type="component" value="Unassembled WGS sequence"/>
</dbReference>
<sequence length="110" mass="11920">MSLSAGVRRRRRVMAVLLSAGTVVAGVTGCTTPVDSSTADDGDAAADRHAFEVHDRDGDDRLSPLELEQAGLGEQWHVFDRDGSGAVSFPEFRRGLADPEVRQRGDEVRR</sequence>
<dbReference type="EMBL" id="RBIN01000007">
    <property type="protein sequence ID" value="RKQ97244.1"/>
    <property type="molecule type" value="Genomic_DNA"/>
</dbReference>
<accession>A0A420WUY4</accession>
<dbReference type="PROSITE" id="PS50222">
    <property type="entry name" value="EF_HAND_2"/>
    <property type="match status" value="1"/>
</dbReference>
<feature type="signal peptide" evidence="1">
    <location>
        <begin position="1"/>
        <end position="25"/>
    </location>
</feature>
<keyword evidence="4" id="KW-1185">Reference proteome</keyword>
<dbReference type="InterPro" id="IPR018247">
    <property type="entry name" value="EF_Hand_1_Ca_BS"/>
</dbReference>
<feature type="chain" id="PRO_5019393720" description="EF-hand domain-containing protein" evidence="1">
    <location>
        <begin position="26"/>
        <end position="110"/>
    </location>
</feature>
<evidence type="ECO:0000256" key="1">
    <source>
        <dbReference type="SAM" id="SignalP"/>
    </source>
</evidence>
<dbReference type="Gene3D" id="1.10.238.10">
    <property type="entry name" value="EF-hand"/>
    <property type="match status" value="1"/>
</dbReference>
<proteinExistence type="predicted"/>
<name>A0A420WUY4_9GAMM</name>
<evidence type="ECO:0000313" key="3">
    <source>
        <dbReference type="EMBL" id="RKQ97244.1"/>
    </source>
</evidence>
<dbReference type="AlphaFoldDB" id="A0A420WUY4"/>
<gene>
    <name evidence="3" type="ORF">C7446_2667</name>
</gene>
<protein>
    <recommendedName>
        <fullName evidence="2">EF-hand domain-containing protein</fullName>
    </recommendedName>
</protein>
<feature type="domain" description="EF-hand" evidence="2">
    <location>
        <begin position="67"/>
        <end position="102"/>
    </location>
</feature>
<reference evidence="3 4" key="1">
    <citation type="submission" date="2018-10" db="EMBL/GenBank/DDBJ databases">
        <title>Genomic Encyclopedia of Type Strains, Phase IV (KMG-IV): sequencing the most valuable type-strain genomes for metagenomic binning, comparative biology and taxonomic classification.</title>
        <authorList>
            <person name="Goeker M."/>
        </authorList>
    </citation>
    <scope>NUCLEOTIDE SEQUENCE [LARGE SCALE GENOMIC DNA]</scope>
    <source>
        <strain evidence="3 4">DSM 23229</strain>
    </source>
</reference>
<dbReference type="RefSeq" id="WP_147408777.1">
    <property type="nucleotide sequence ID" value="NZ_RBIN01000007.1"/>
</dbReference>
<dbReference type="GO" id="GO:0005509">
    <property type="term" value="F:calcium ion binding"/>
    <property type="evidence" value="ECO:0007669"/>
    <property type="project" value="InterPro"/>
</dbReference>
<keyword evidence="1" id="KW-0732">Signal</keyword>